<organism evidence="11 12">
    <name type="scientific">Cyphellophora europaea (strain CBS 101466)</name>
    <name type="common">Phialophora europaea</name>
    <dbReference type="NCBI Taxonomy" id="1220924"/>
    <lineage>
        <taxon>Eukaryota</taxon>
        <taxon>Fungi</taxon>
        <taxon>Dikarya</taxon>
        <taxon>Ascomycota</taxon>
        <taxon>Pezizomycotina</taxon>
        <taxon>Eurotiomycetes</taxon>
        <taxon>Chaetothyriomycetidae</taxon>
        <taxon>Chaetothyriales</taxon>
        <taxon>Cyphellophoraceae</taxon>
        <taxon>Cyphellophora</taxon>
    </lineage>
</organism>
<keyword evidence="5 8" id="KW-0811">Translocation</keyword>
<keyword evidence="3 8" id="KW-0472">Membrane</keyword>
<protein>
    <recommendedName>
        <fullName evidence="8">Mitochondrial import inner membrane translocase subunit</fullName>
    </recommendedName>
</protein>
<dbReference type="AlphaFoldDB" id="W2RYB9"/>
<evidence type="ECO:0000313" key="12">
    <source>
        <dbReference type="Proteomes" id="UP000030752"/>
    </source>
</evidence>
<reference evidence="11 12" key="1">
    <citation type="submission" date="2013-03" db="EMBL/GenBank/DDBJ databases">
        <title>The Genome Sequence of Phialophora europaea CBS 101466.</title>
        <authorList>
            <consortium name="The Broad Institute Genomics Platform"/>
            <person name="Cuomo C."/>
            <person name="de Hoog S."/>
            <person name="Gorbushina A."/>
            <person name="Walker B."/>
            <person name="Young S.K."/>
            <person name="Zeng Q."/>
            <person name="Gargeya S."/>
            <person name="Fitzgerald M."/>
            <person name="Haas B."/>
            <person name="Abouelleil A."/>
            <person name="Allen A.W."/>
            <person name="Alvarado L."/>
            <person name="Arachchi H.M."/>
            <person name="Berlin A.M."/>
            <person name="Chapman S.B."/>
            <person name="Gainer-Dewar J."/>
            <person name="Goldberg J."/>
            <person name="Griggs A."/>
            <person name="Gujja S."/>
            <person name="Hansen M."/>
            <person name="Howarth C."/>
            <person name="Imamovic A."/>
            <person name="Ireland A."/>
            <person name="Larimer J."/>
            <person name="McCowan C."/>
            <person name="Murphy C."/>
            <person name="Pearson M."/>
            <person name="Poon T.W."/>
            <person name="Priest M."/>
            <person name="Roberts A."/>
            <person name="Saif S."/>
            <person name="Shea T."/>
            <person name="Sisk P."/>
            <person name="Sykes S."/>
            <person name="Wortman J."/>
            <person name="Nusbaum C."/>
            <person name="Birren B."/>
        </authorList>
    </citation>
    <scope>NUCLEOTIDE SEQUENCE [LARGE SCALE GENOMIC DNA]</scope>
    <source>
        <strain evidence="11 12">CBS 101466</strain>
    </source>
</reference>
<dbReference type="FunCoup" id="W2RYB9">
    <property type="interactions" value="493"/>
</dbReference>
<name>W2RYB9_CYPE1</name>
<feature type="region of interest" description="Disordered" evidence="9">
    <location>
        <begin position="1"/>
        <end position="20"/>
    </location>
</feature>
<dbReference type="HOGENOM" id="CLU_141397_1_0_1"/>
<dbReference type="RefSeq" id="XP_008717631.1">
    <property type="nucleotide sequence ID" value="XM_008719409.1"/>
</dbReference>
<evidence type="ECO:0000313" key="11">
    <source>
        <dbReference type="EMBL" id="ETN40788.1"/>
    </source>
</evidence>
<keyword evidence="12" id="KW-1185">Reference proteome</keyword>
<sequence length="107" mass="11908">MEGEDSYSISQETISRLSPADQRGLQEFIQAENQKNQVQADPLFDFPGRCLSRTDRTLPVNPMKCVTSISGGGLVTKEQGCMQSCVDRFMDSNLAVLKHLEQLRASQ</sequence>
<keyword evidence="7 8" id="KW-0143">Chaperone</keyword>
<evidence type="ECO:0000256" key="2">
    <source>
        <dbReference type="ARBA" id="ARBA00006720"/>
    </source>
</evidence>
<dbReference type="Pfam" id="PF02953">
    <property type="entry name" value="zf-Tim10_DDP"/>
    <property type="match status" value="1"/>
</dbReference>
<keyword evidence="4 8" id="KW-0653">Protein transport</keyword>
<evidence type="ECO:0000256" key="5">
    <source>
        <dbReference type="ARBA" id="ARBA00023010"/>
    </source>
</evidence>
<dbReference type="GO" id="GO:0005743">
    <property type="term" value="C:mitochondrial inner membrane"/>
    <property type="evidence" value="ECO:0007669"/>
    <property type="project" value="UniProtKB-SubCell"/>
</dbReference>
<comment type="similarity">
    <text evidence="2 8">Belongs to the small Tim family.</text>
</comment>
<evidence type="ECO:0000256" key="4">
    <source>
        <dbReference type="ARBA" id="ARBA00022927"/>
    </source>
</evidence>
<evidence type="ECO:0000256" key="6">
    <source>
        <dbReference type="ARBA" id="ARBA00023157"/>
    </source>
</evidence>
<dbReference type="EMBL" id="KB822720">
    <property type="protein sequence ID" value="ETN40788.1"/>
    <property type="molecule type" value="Genomic_DNA"/>
</dbReference>
<dbReference type="Proteomes" id="UP000030752">
    <property type="component" value="Unassembled WGS sequence"/>
</dbReference>
<dbReference type="GeneID" id="19972407"/>
<dbReference type="InterPro" id="IPR035427">
    <property type="entry name" value="Tim10-like_dom_sf"/>
</dbReference>
<dbReference type="GO" id="GO:0015031">
    <property type="term" value="P:protein transport"/>
    <property type="evidence" value="ECO:0007669"/>
    <property type="project" value="UniProtKB-KW"/>
</dbReference>
<dbReference type="Gene3D" id="1.10.287.810">
    <property type="entry name" value="Mitochondrial import inner membrane translocase subunit tim13 like domains"/>
    <property type="match status" value="1"/>
</dbReference>
<comment type="subunit">
    <text evidence="8">Heterohexamer.</text>
</comment>
<keyword evidence="6 8" id="KW-1015">Disulfide bond</keyword>
<evidence type="ECO:0000256" key="7">
    <source>
        <dbReference type="ARBA" id="ARBA00023186"/>
    </source>
</evidence>
<keyword evidence="8" id="KW-0496">Mitochondrion</keyword>
<accession>W2RYB9</accession>
<feature type="domain" description="Tim10-like" evidence="10">
    <location>
        <begin position="64"/>
        <end position="102"/>
    </location>
</feature>
<keyword evidence="3 8" id="KW-0999">Mitochondrion inner membrane</keyword>
<comment type="domain">
    <text evidence="8">The twin CX3C motif contains 4 conserved Cys residues that form 2 disulfide bonds in the mitochondrial intermembrane space.</text>
</comment>
<dbReference type="VEuPathDB" id="FungiDB:HMPREF1541_05068"/>
<comment type="function">
    <text evidence="8">Mitochondrial intermembrane chaperone that participates in the import and insertion of some multi-pass transmembrane proteins into the mitochondrial inner membrane. Also required for the transfer of beta-barrel precursors from the TOM complex to the sorting and assembly machinery (SAM complex) of the outer membrane. Acts as a chaperone-like protein that protects the hydrophobic precursors from aggregation and guide them through the mitochondrial intermembrane space.</text>
</comment>
<dbReference type="InParanoid" id="W2RYB9"/>
<feature type="compositionally biased region" description="Polar residues" evidence="9">
    <location>
        <begin position="7"/>
        <end position="16"/>
    </location>
</feature>
<evidence type="ECO:0000256" key="1">
    <source>
        <dbReference type="ARBA" id="ARBA00004137"/>
    </source>
</evidence>
<evidence type="ECO:0000256" key="9">
    <source>
        <dbReference type="SAM" id="MobiDB-lite"/>
    </source>
</evidence>
<evidence type="ECO:0000256" key="8">
    <source>
        <dbReference type="RuleBase" id="RU367043"/>
    </source>
</evidence>
<dbReference type="SUPFAM" id="SSF144122">
    <property type="entry name" value="Tim10-like"/>
    <property type="match status" value="1"/>
</dbReference>
<dbReference type="eggNOG" id="KOG3489">
    <property type="taxonomic scope" value="Eukaryota"/>
</dbReference>
<dbReference type="InterPro" id="IPR004217">
    <property type="entry name" value="Tim10-like"/>
</dbReference>
<dbReference type="STRING" id="1220924.W2RYB9"/>
<evidence type="ECO:0000256" key="3">
    <source>
        <dbReference type="ARBA" id="ARBA00022792"/>
    </source>
</evidence>
<keyword evidence="8" id="KW-0813">Transport</keyword>
<evidence type="ECO:0000259" key="10">
    <source>
        <dbReference type="Pfam" id="PF02953"/>
    </source>
</evidence>
<gene>
    <name evidence="11" type="ORF">HMPREF1541_05068</name>
</gene>
<proteinExistence type="inferred from homology"/>
<comment type="subcellular location">
    <subcellularLocation>
        <location evidence="1 8">Mitochondrion inner membrane</location>
        <topology evidence="1 8">Peripheral membrane protein</topology>
        <orientation evidence="1 8">Intermembrane side</orientation>
    </subcellularLocation>
</comment>
<dbReference type="OrthoDB" id="344165at2759"/>